<dbReference type="AlphaFoldDB" id="A0A0R3N822"/>
<dbReference type="Proteomes" id="UP000052023">
    <property type="component" value="Unassembled WGS sequence"/>
</dbReference>
<organism evidence="1 2">
    <name type="scientific">Bradyrhizobium retamae</name>
    <dbReference type="NCBI Taxonomy" id="1300035"/>
    <lineage>
        <taxon>Bacteria</taxon>
        <taxon>Pseudomonadati</taxon>
        <taxon>Pseudomonadota</taxon>
        <taxon>Alphaproteobacteria</taxon>
        <taxon>Hyphomicrobiales</taxon>
        <taxon>Nitrobacteraceae</taxon>
        <taxon>Bradyrhizobium</taxon>
    </lineage>
</organism>
<comment type="caution">
    <text evidence="1">The sequence shown here is derived from an EMBL/GenBank/DDBJ whole genome shotgun (WGS) entry which is preliminary data.</text>
</comment>
<name>A0A0R3N822_9BRAD</name>
<sequence length="76" mass="8341">MTKPTKPRKQIAELIVDRVNLAAPEKLEGIDIAPVAHPLANWSPGVYWPPAVAGGATERILQNVVLDLQRQFDISD</sequence>
<dbReference type="RefSeq" id="WP_057843821.1">
    <property type="nucleotide sequence ID" value="NZ_LLYA01000135.1"/>
</dbReference>
<evidence type="ECO:0000313" key="2">
    <source>
        <dbReference type="Proteomes" id="UP000052023"/>
    </source>
</evidence>
<gene>
    <name evidence="1" type="ORF">CQ13_23210</name>
</gene>
<proteinExistence type="predicted"/>
<evidence type="ECO:0000313" key="1">
    <source>
        <dbReference type="EMBL" id="KRR25936.1"/>
    </source>
</evidence>
<dbReference type="EMBL" id="LLYA01000135">
    <property type="protein sequence ID" value="KRR25936.1"/>
    <property type="molecule type" value="Genomic_DNA"/>
</dbReference>
<keyword evidence="2" id="KW-1185">Reference proteome</keyword>
<accession>A0A0R3N822</accession>
<protein>
    <submittedName>
        <fullName evidence="1">Uncharacterized protein</fullName>
    </submittedName>
</protein>
<reference evidence="1 2" key="1">
    <citation type="submission" date="2014-03" db="EMBL/GenBank/DDBJ databases">
        <title>Bradyrhizobium valentinum sp. nov., isolated from effective nodules of Lupinus mariae-josephae, a lupine endemic of basic-lime soils in Eastern Spain.</title>
        <authorList>
            <person name="Duran D."/>
            <person name="Rey L."/>
            <person name="Navarro A."/>
            <person name="Busquets A."/>
            <person name="Imperial J."/>
            <person name="Ruiz-Argueso T."/>
        </authorList>
    </citation>
    <scope>NUCLEOTIDE SEQUENCE [LARGE SCALE GENOMIC DNA]</scope>
    <source>
        <strain evidence="1 2">Ro19</strain>
    </source>
</reference>